<dbReference type="EMBL" id="LNZB01000060">
    <property type="protein sequence ID" value="KTD74725.1"/>
    <property type="molecule type" value="Genomic_DNA"/>
</dbReference>
<dbReference type="SMART" id="SM00387">
    <property type="entry name" value="HATPase_c"/>
    <property type="match status" value="1"/>
</dbReference>
<dbReference type="OrthoDB" id="149796at2"/>
<evidence type="ECO:0000256" key="2">
    <source>
        <dbReference type="ARBA" id="ARBA00012438"/>
    </source>
</evidence>
<dbReference type="InterPro" id="IPR052162">
    <property type="entry name" value="Sensor_kinase/Photoreceptor"/>
</dbReference>
<evidence type="ECO:0000313" key="8">
    <source>
        <dbReference type="Proteomes" id="UP000054729"/>
    </source>
</evidence>
<dbReference type="Gene3D" id="3.30.450.20">
    <property type="entry name" value="PAS domain"/>
    <property type="match status" value="1"/>
</dbReference>
<dbReference type="PROSITE" id="PS50109">
    <property type="entry name" value="HIS_KIN"/>
    <property type="match status" value="1"/>
</dbReference>
<protein>
    <recommendedName>
        <fullName evidence="2">histidine kinase</fullName>
        <ecNumber evidence="2">2.7.13.3</ecNumber>
    </recommendedName>
</protein>
<dbReference type="PANTHER" id="PTHR43304">
    <property type="entry name" value="PHYTOCHROME-LIKE PROTEIN CPH1"/>
    <property type="match status" value="1"/>
</dbReference>
<comment type="catalytic activity">
    <reaction evidence="1">
        <text>ATP + protein L-histidine = ADP + protein N-phospho-L-histidine.</text>
        <dbReference type="EC" id="2.7.13.3"/>
    </reaction>
</comment>
<dbReference type="InterPro" id="IPR000014">
    <property type="entry name" value="PAS"/>
</dbReference>
<accession>A0A0W1A031</accession>
<keyword evidence="8" id="KW-1185">Reference proteome</keyword>
<dbReference type="PANTHER" id="PTHR43304:SF1">
    <property type="entry name" value="PAC DOMAIN-CONTAINING PROTEIN"/>
    <property type="match status" value="1"/>
</dbReference>
<dbReference type="EC" id="2.7.13.3" evidence="2"/>
<dbReference type="Proteomes" id="UP000054729">
    <property type="component" value="Unassembled WGS sequence"/>
</dbReference>
<dbReference type="InterPro" id="IPR003594">
    <property type="entry name" value="HATPase_dom"/>
</dbReference>
<feature type="domain" description="Histidine kinase" evidence="6">
    <location>
        <begin position="285"/>
        <end position="466"/>
    </location>
</feature>
<dbReference type="InterPro" id="IPR013655">
    <property type="entry name" value="PAS_fold_3"/>
</dbReference>
<gene>
    <name evidence="7" type="ORF">Lwal_2766</name>
</gene>
<evidence type="ECO:0000256" key="4">
    <source>
        <dbReference type="ARBA" id="ARBA00022679"/>
    </source>
</evidence>
<comment type="caution">
    <text evidence="7">The sequence shown here is derived from an EMBL/GenBank/DDBJ whole genome shotgun (WGS) entry which is preliminary data.</text>
</comment>
<dbReference type="InterPro" id="IPR035965">
    <property type="entry name" value="PAS-like_dom_sf"/>
</dbReference>
<sequence>MKDMHSLLVKQLKKSSLNSNELPSSQENWVEFIERINKTYIERDQERYLNEHSMEIFSKEMMKLNEELEKAHQIAQSGFWSYDGINDFFIWSKELFFALEISPKDKPQTLKDFFNLIHENDRGQFIEKIRRSLNERHDYDDEIRIRNSKGQYIWVRVIGKPQEEAMQISGVAINIHKNKQAEEEIKALHQKITFSARRAGMAEVATSILHNIGNILNSSNVSINLLKKSLTEPHYHRFLKLTKLLIQNKDDLADFLTNDPKGLMIPNYISMLSELFINEQKKNIQEIDSLIKDLNHIKDIVAMQKTLGSVSTIVEKVNLQELIDSALEITMLSRQDGPIEIVKEYIACPVILADKSKLLQILINLLQNSRDAVLLNTKSTRKVIKLQIESLNPKTIQIFVEDNGVGISSKHIKRIFSFGFTTKENGHGFGLHSSALSAQQMGGILYAESKGKEKGAKFILNMPIEGAKDMRGTRYERP</sequence>
<dbReference type="SUPFAM" id="SSF55874">
    <property type="entry name" value="ATPase domain of HSP90 chaperone/DNA topoisomerase II/histidine kinase"/>
    <property type="match status" value="1"/>
</dbReference>
<dbReference type="InterPro" id="IPR036890">
    <property type="entry name" value="HATPase_C_sf"/>
</dbReference>
<evidence type="ECO:0000256" key="3">
    <source>
        <dbReference type="ARBA" id="ARBA00022553"/>
    </source>
</evidence>
<dbReference type="Gene3D" id="3.30.565.10">
    <property type="entry name" value="Histidine kinase-like ATPase, C-terminal domain"/>
    <property type="match status" value="1"/>
</dbReference>
<keyword evidence="3" id="KW-0597">Phosphoprotein</keyword>
<proteinExistence type="predicted"/>
<dbReference type="InterPro" id="IPR004358">
    <property type="entry name" value="Sig_transdc_His_kin-like_C"/>
</dbReference>
<evidence type="ECO:0000256" key="5">
    <source>
        <dbReference type="ARBA" id="ARBA00022777"/>
    </source>
</evidence>
<name>A0A0W1A031_9GAMM</name>
<evidence type="ECO:0000313" key="7">
    <source>
        <dbReference type="EMBL" id="KTD74725.1"/>
    </source>
</evidence>
<dbReference type="PATRIC" id="fig|66969.6.peg.2996"/>
<keyword evidence="5 7" id="KW-0418">Kinase</keyword>
<keyword evidence="4 7" id="KW-0808">Transferase</keyword>
<dbReference type="STRING" id="66969.Lwal_2766"/>
<dbReference type="Pfam" id="PF02518">
    <property type="entry name" value="HATPase_c"/>
    <property type="match status" value="1"/>
</dbReference>
<reference evidence="7 8" key="1">
    <citation type="submission" date="2015-11" db="EMBL/GenBank/DDBJ databases">
        <title>Genomic analysis of 38 Legionella species identifies large and diverse effector repertoires.</title>
        <authorList>
            <person name="Burstein D."/>
            <person name="Amaro F."/>
            <person name="Zusman T."/>
            <person name="Lifshitz Z."/>
            <person name="Cohen O."/>
            <person name="Gilbert J.A."/>
            <person name="Pupko T."/>
            <person name="Shuman H.A."/>
            <person name="Segal G."/>
        </authorList>
    </citation>
    <scope>NUCLEOTIDE SEQUENCE [LARGE SCALE GENOMIC DNA]</scope>
    <source>
        <strain evidence="7 8">ATCC 51914</strain>
    </source>
</reference>
<dbReference type="GO" id="GO:0004673">
    <property type="term" value="F:protein histidine kinase activity"/>
    <property type="evidence" value="ECO:0007669"/>
    <property type="project" value="UniProtKB-EC"/>
</dbReference>
<dbReference type="Pfam" id="PF08447">
    <property type="entry name" value="PAS_3"/>
    <property type="match status" value="1"/>
</dbReference>
<dbReference type="InterPro" id="IPR005467">
    <property type="entry name" value="His_kinase_dom"/>
</dbReference>
<dbReference type="NCBIfam" id="TIGR00229">
    <property type="entry name" value="sensory_box"/>
    <property type="match status" value="1"/>
</dbReference>
<dbReference type="PRINTS" id="PR00344">
    <property type="entry name" value="BCTRLSENSOR"/>
</dbReference>
<evidence type="ECO:0000259" key="6">
    <source>
        <dbReference type="PROSITE" id="PS50109"/>
    </source>
</evidence>
<dbReference type="AlphaFoldDB" id="A0A0W1A031"/>
<evidence type="ECO:0000256" key="1">
    <source>
        <dbReference type="ARBA" id="ARBA00000085"/>
    </source>
</evidence>
<dbReference type="SUPFAM" id="SSF55785">
    <property type="entry name" value="PYP-like sensor domain (PAS domain)"/>
    <property type="match status" value="1"/>
</dbReference>
<dbReference type="CDD" id="cd00130">
    <property type="entry name" value="PAS"/>
    <property type="match status" value="1"/>
</dbReference>
<organism evidence="7 8">
    <name type="scientific">Legionella waltersii</name>
    <dbReference type="NCBI Taxonomy" id="66969"/>
    <lineage>
        <taxon>Bacteria</taxon>
        <taxon>Pseudomonadati</taxon>
        <taxon>Pseudomonadota</taxon>
        <taxon>Gammaproteobacteria</taxon>
        <taxon>Legionellales</taxon>
        <taxon>Legionellaceae</taxon>
        <taxon>Legionella</taxon>
    </lineage>
</organism>